<dbReference type="AlphaFoldDB" id="A0A094YK39"/>
<dbReference type="RefSeq" id="WP_150395608.1">
    <property type="nucleotide sequence ID" value="NZ_JACAOJ010000075.1"/>
</dbReference>
<dbReference type="STRING" id="104102.AtDm6_3374"/>
<proteinExistence type="predicted"/>
<dbReference type="Proteomes" id="UP000029448">
    <property type="component" value="Unassembled WGS sequence"/>
</dbReference>
<dbReference type="GeneID" id="89477537"/>
<keyword evidence="2" id="KW-1185">Reference proteome</keyword>
<organism evidence="1 2">
    <name type="scientific">Acetobacter tropicalis</name>
    <dbReference type="NCBI Taxonomy" id="104102"/>
    <lineage>
        <taxon>Bacteria</taxon>
        <taxon>Pseudomonadati</taxon>
        <taxon>Pseudomonadota</taxon>
        <taxon>Alphaproteobacteria</taxon>
        <taxon>Acetobacterales</taxon>
        <taxon>Acetobacteraceae</taxon>
        <taxon>Acetobacter</taxon>
    </lineage>
</organism>
<sequence>MAITIRVGAPPNQVPLASLSDLKSDLKITDDTQDADLTRRLLEASSAVLAYIGRPILSSDWRDIMDLRQDQPRISLVLGRYPVTALKVVSINSTAMGGDDLINVFNAMDTSCGMLYPPDGGPALWHPARYVVTYTAGYSPPGSDGTGGTIPLEIQRAIRITAAASWHGGDRDPNLKSESEQGVGSTSWVATASGTGGLPQDAANLLAGYRSGGIR</sequence>
<dbReference type="PATRIC" id="fig|104102.7.peg.3329"/>
<reference evidence="1 2" key="1">
    <citation type="submission" date="2014-06" db="EMBL/GenBank/DDBJ databases">
        <title>Functional and comparative genomic analyses of the Drosophila gut microbiota identify candidate symbiosis factors.</title>
        <authorList>
            <person name="Newell P.D."/>
            <person name="Chaston J.M."/>
            <person name="Douglas A.E."/>
        </authorList>
    </citation>
    <scope>NUCLEOTIDE SEQUENCE [LARGE SCALE GENOMIC DNA]</scope>
    <source>
        <strain evidence="1 2">DmCS_006</strain>
    </source>
</reference>
<gene>
    <name evidence="1" type="ORF">AtDm6_3374</name>
</gene>
<name>A0A094YK39_9PROT</name>
<comment type="caution">
    <text evidence="1">The sequence shown here is derived from an EMBL/GenBank/DDBJ whole genome shotgun (WGS) entry which is preliminary data.</text>
</comment>
<evidence type="ECO:0000313" key="2">
    <source>
        <dbReference type="Proteomes" id="UP000029448"/>
    </source>
</evidence>
<dbReference type="EMBL" id="JOKM01000106">
    <property type="protein sequence ID" value="KGB21009.1"/>
    <property type="molecule type" value="Genomic_DNA"/>
</dbReference>
<accession>A0A094YK39</accession>
<protein>
    <submittedName>
        <fullName evidence="1">Uncharacterized protein</fullName>
    </submittedName>
</protein>
<evidence type="ECO:0000313" key="1">
    <source>
        <dbReference type="EMBL" id="KGB21009.1"/>
    </source>
</evidence>